<evidence type="ECO:0000313" key="1">
    <source>
        <dbReference type="EMBL" id="KKM20801.1"/>
    </source>
</evidence>
<proteinExistence type="predicted"/>
<protein>
    <submittedName>
        <fullName evidence="1">Uncharacterized protein</fullName>
    </submittedName>
</protein>
<comment type="caution">
    <text evidence="1">The sequence shown here is derived from an EMBL/GenBank/DDBJ whole genome shotgun (WGS) entry which is preliminary data.</text>
</comment>
<accession>A0A0F9HZB3</accession>
<name>A0A0F9HZB3_9ZZZZ</name>
<sequence length="70" mass="8479">MNTGDLMRQPPPHRRYQPEYMDTFKVETPEESRLWALQRKFDHCGTGERGARHRRKYARLIQAMRDKYGL</sequence>
<organism evidence="1">
    <name type="scientific">marine sediment metagenome</name>
    <dbReference type="NCBI Taxonomy" id="412755"/>
    <lineage>
        <taxon>unclassified sequences</taxon>
        <taxon>metagenomes</taxon>
        <taxon>ecological metagenomes</taxon>
    </lineage>
</organism>
<dbReference type="AlphaFoldDB" id="A0A0F9HZB3"/>
<dbReference type="EMBL" id="LAZR01013694">
    <property type="protein sequence ID" value="KKM20801.1"/>
    <property type="molecule type" value="Genomic_DNA"/>
</dbReference>
<gene>
    <name evidence="1" type="ORF">LCGC14_1641790</name>
</gene>
<reference evidence="1" key="1">
    <citation type="journal article" date="2015" name="Nature">
        <title>Complex archaea that bridge the gap between prokaryotes and eukaryotes.</title>
        <authorList>
            <person name="Spang A."/>
            <person name="Saw J.H."/>
            <person name="Jorgensen S.L."/>
            <person name="Zaremba-Niedzwiedzka K."/>
            <person name="Martijn J."/>
            <person name="Lind A.E."/>
            <person name="van Eijk R."/>
            <person name="Schleper C."/>
            <person name="Guy L."/>
            <person name="Ettema T.J."/>
        </authorList>
    </citation>
    <scope>NUCLEOTIDE SEQUENCE</scope>
</reference>